<dbReference type="GO" id="GO:0005730">
    <property type="term" value="C:nucleolus"/>
    <property type="evidence" value="ECO:0007669"/>
    <property type="project" value="UniProtKB-SubCell"/>
</dbReference>
<dbReference type="InterPro" id="IPR015943">
    <property type="entry name" value="WD40/YVTN_repeat-like_dom_sf"/>
</dbReference>
<feature type="non-terminal residue" evidence="10">
    <location>
        <position position="1"/>
    </location>
</feature>
<dbReference type="SMART" id="SM00320">
    <property type="entry name" value="WD40"/>
    <property type="match status" value="6"/>
</dbReference>
<evidence type="ECO:0000256" key="2">
    <source>
        <dbReference type="ARBA" id="ARBA00022552"/>
    </source>
</evidence>
<dbReference type="Pfam" id="PF00400">
    <property type="entry name" value="WD40"/>
    <property type="match status" value="4"/>
</dbReference>
<dbReference type="AlphaFoldDB" id="A0A1D1YYC4"/>
<dbReference type="Gene3D" id="2.130.10.10">
    <property type="entry name" value="YVTN repeat-like/Quinoprotein amine dehydrogenase"/>
    <property type="match status" value="1"/>
</dbReference>
<evidence type="ECO:0000313" key="9">
    <source>
        <dbReference type="EMBL" id="JAT41792.1"/>
    </source>
</evidence>
<evidence type="ECO:0000256" key="3">
    <source>
        <dbReference type="ARBA" id="ARBA00022574"/>
    </source>
</evidence>
<evidence type="ECO:0000256" key="6">
    <source>
        <dbReference type="PROSITE-ProRule" id="PRU00221"/>
    </source>
</evidence>
<organism evidence="10">
    <name type="scientific">Anthurium amnicola</name>
    <dbReference type="NCBI Taxonomy" id="1678845"/>
    <lineage>
        <taxon>Eukaryota</taxon>
        <taxon>Viridiplantae</taxon>
        <taxon>Streptophyta</taxon>
        <taxon>Embryophyta</taxon>
        <taxon>Tracheophyta</taxon>
        <taxon>Spermatophyta</taxon>
        <taxon>Magnoliopsida</taxon>
        <taxon>Liliopsida</taxon>
        <taxon>Araceae</taxon>
        <taxon>Pothoideae</taxon>
        <taxon>Potheae</taxon>
        <taxon>Anthurium</taxon>
    </lineage>
</organism>
<dbReference type="InterPro" id="IPR036322">
    <property type="entry name" value="WD40_repeat_dom_sf"/>
</dbReference>
<dbReference type="PANTHER" id="PTHR19924:SF26">
    <property type="entry name" value="U3 SMALL NUCLEOLAR RNA-ASSOCIATED PROTEIN 15 HOMOLOG"/>
    <property type="match status" value="1"/>
</dbReference>
<evidence type="ECO:0000313" key="10">
    <source>
        <dbReference type="EMBL" id="JAT59640.1"/>
    </source>
</evidence>
<keyword evidence="4" id="KW-0677">Repeat</keyword>
<evidence type="ECO:0000256" key="1">
    <source>
        <dbReference type="ARBA" id="ARBA00004604"/>
    </source>
</evidence>
<dbReference type="PROSITE" id="PS50294">
    <property type="entry name" value="WD_REPEATS_REGION"/>
    <property type="match status" value="1"/>
</dbReference>
<dbReference type="InterPro" id="IPR018983">
    <property type="entry name" value="U3_snoRNA-assocProt_15_C"/>
</dbReference>
<feature type="repeat" description="WD" evidence="6">
    <location>
        <begin position="161"/>
        <end position="204"/>
    </location>
</feature>
<feature type="region of interest" description="Disordered" evidence="7">
    <location>
        <begin position="1"/>
        <end position="53"/>
    </location>
</feature>
<keyword evidence="3 6" id="KW-0853">WD repeat</keyword>
<dbReference type="InterPro" id="IPR001680">
    <property type="entry name" value="WD40_rpt"/>
</dbReference>
<gene>
    <name evidence="10" type="primary">UTP15_1</name>
    <name evidence="9" type="synonym">UTP15_3</name>
    <name evidence="9" type="ORF">g.66818</name>
    <name evidence="10" type="ORF">g.66819</name>
</gene>
<reference evidence="10" key="1">
    <citation type="submission" date="2015-07" db="EMBL/GenBank/DDBJ databases">
        <title>Transcriptome Assembly of Anthurium amnicola.</title>
        <authorList>
            <person name="Suzuki J."/>
        </authorList>
    </citation>
    <scope>NUCLEOTIDE SEQUENCE</scope>
</reference>
<sequence>LISAPPRERDRVRRREATAMADPAARPFFPAEPAHEAPPPPRRPPRGTCPSAAPAESARFWRSFRNSQLAAGLIHPVTHLDFSPAPPHDLAASFSTNVALYGGPPSPDDLSPKPFSPLQHFHDVAYSPSFRCDGSLLAAGGHSGLVQVFDANRARPPLRRLRGHSRPVRVVRYPRAADKAHLFSAGDDAVVCYWDVVTEAQLLSIPAAHKDYIRAGSASPVSPELFATGSYDHTVRLWDVREPSGSVSALNHGDPVECVLFLPSGGLIATAGGTVVKIWDVIGGGRMLRRIDCHNKTVTSLCLGRVGKADGGESRLLTASLDGYLKVFDYAEFKMTHGTRYPSMLLSVAFSPTGNALVAGTSNGVIYIGKKKEKKKEEKEDVIGKVDGNIVERERQPLRPTYFRYFQRGQSQKPSATDFVVKQQVKVKLAEHDKLLKKYEHKEALLSVLKRKNPNTVVAVMQELVARKKLLMAVKAMDIDGLVLLLGFLHRNATVPRYARFLMGLTTRVLQMRAEDIGSSAELRTLARNIKRMVAEEIQIQQTLQEIQGMISPLLRIAGR</sequence>
<feature type="repeat" description="WD" evidence="6">
    <location>
        <begin position="206"/>
        <end position="248"/>
    </location>
</feature>
<dbReference type="PROSITE" id="PS50082">
    <property type="entry name" value="WD_REPEATS_2"/>
    <property type="match status" value="2"/>
</dbReference>
<comment type="subcellular location">
    <subcellularLocation>
        <location evidence="1">Nucleus</location>
        <location evidence="1">Nucleolus</location>
    </subcellularLocation>
</comment>
<protein>
    <submittedName>
        <fullName evidence="10">U3 small nucleolar RNA-associated protein 15</fullName>
    </submittedName>
</protein>
<keyword evidence="2" id="KW-0698">rRNA processing</keyword>
<dbReference type="PANTHER" id="PTHR19924">
    <property type="entry name" value="UTP15 U3 SMALL NUCLEOLAR RNA-ASSOCIATED PROTEIN 15 FAMILY MEMBER"/>
    <property type="match status" value="1"/>
</dbReference>
<dbReference type="EMBL" id="GDJX01008296">
    <property type="protein sequence ID" value="JAT59640.1"/>
    <property type="molecule type" value="Transcribed_RNA"/>
</dbReference>
<evidence type="ECO:0000256" key="7">
    <source>
        <dbReference type="SAM" id="MobiDB-lite"/>
    </source>
</evidence>
<dbReference type="Pfam" id="PF09384">
    <property type="entry name" value="UTP15_C"/>
    <property type="match status" value="1"/>
</dbReference>
<dbReference type="SUPFAM" id="SSF50978">
    <property type="entry name" value="WD40 repeat-like"/>
    <property type="match status" value="1"/>
</dbReference>
<dbReference type="EMBL" id="GDJX01026144">
    <property type="protein sequence ID" value="JAT41792.1"/>
    <property type="molecule type" value="Transcribed_RNA"/>
</dbReference>
<keyword evidence="5" id="KW-0539">Nucleus</keyword>
<evidence type="ECO:0000256" key="4">
    <source>
        <dbReference type="ARBA" id="ARBA00022737"/>
    </source>
</evidence>
<accession>A0A1D1YYC4</accession>
<evidence type="ECO:0000259" key="8">
    <source>
        <dbReference type="Pfam" id="PF09384"/>
    </source>
</evidence>
<evidence type="ECO:0000256" key="5">
    <source>
        <dbReference type="ARBA" id="ARBA00023242"/>
    </source>
</evidence>
<feature type="domain" description="U3 small nucleolar RNA-associated protein 15 C-terminal" evidence="8">
    <location>
        <begin position="412"/>
        <end position="554"/>
    </location>
</feature>
<name>A0A1D1YYC4_9ARAE</name>
<feature type="compositionally biased region" description="Low complexity" evidence="7">
    <location>
        <begin position="23"/>
        <end position="32"/>
    </location>
</feature>
<dbReference type="GO" id="GO:0006364">
    <property type="term" value="P:rRNA processing"/>
    <property type="evidence" value="ECO:0007669"/>
    <property type="project" value="UniProtKB-KW"/>
</dbReference>
<dbReference type="GO" id="GO:0045943">
    <property type="term" value="P:positive regulation of transcription by RNA polymerase I"/>
    <property type="evidence" value="ECO:0007669"/>
    <property type="project" value="TreeGrafter"/>
</dbReference>
<feature type="compositionally biased region" description="Basic and acidic residues" evidence="7">
    <location>
        <begin position="1"/>
        <end position="17"/>
    </location>
</feature>
<proteinExistence type="predicted"/>